<dbReference type="PANTHER" id="PTHR21261:SF15">
    <property type="entry name" value="BEATEN PATH IIIA, ISOFORM D-RELATED"/>
    <property type="match status" value="1"/>
</dbReference>
<keyword evidence="1" id="KW-1015">Disulfide bond</keyword>
<proteinExistence type="predicted"/>
<name>A0A8X6Q6K2_NEPPI</name>
<dbReference type="InterPro" id="IPR013783">
    <property type="entry name" value="Ig-like_fold"/>
</dbReference>
<evidence type="ECO:0000313" key="4">
    <source>
        <dbReference type="Proteomes" id="UP000887013"/>
    </source>
</evidence>
<dbReference type="OrthoDB" id="10015491at2759"/>
<evidence type="ECO:0000256" key="1">
    <source>
        <dbReference type="ARBA" id="ARBA00023157"/>
    </source>
</evidence>
<dbReference type="AlphaFoldDB" id="A0A8X6Q6K2"/>
<dbReference type="InterPro" id="IPR007110">
    <property type="entry name" value="Ig-like_dom"/>
</dbReference>
<accession>A0A8X6Q6K2</accession>
<gene>
    <name evidence="3" type="ORF">NPIL_514101</name>
</gene>
<dbReference type="InterPro" id="IPR013162">
    <property type="entry name" value="CD80_C2-set"/>
</dbReference>
<dbReference type="Pfam" id="PF13895">
    <property type="entry name" value="Ig_2"/>
    <property type="match status" value="1"/>
</dbReference>
<feature type="domain" description="Ig-like" evidence="2">
    <location>
        <begin position="144"/>
        <end position="236"/>
    </location>
</feature>
<dbReference type="SUPFAM" id="SSF48726">
    <property type="entry name" value="Immunoglobulin"/>
    <property type="match status" value="2"/>
</dbReference>
<sequence length="304" mass="34036">MKKSPSVLASVINPSFVLSVAGMCLGAIRMLMMDVPSPTTQGESVELICSYELDEDKLYSVKWYKDDVEFYRYVPNDWPPGQFLPLQGVRLDLSKSGSQSVYLRHVDLNSAGTYRCEVSAEAPEFQTVAAEKKMVVFVLPTEGPKITGGVSKYRVGDTVYVNCTSSKSKPAATLRWFINDEMAKPEYVMEHSTTLHSDSLETSSLSLKFIVNEFHFRGGNMKLKCTATISRVYTMSNEELVFGTGLRQQTSGLQITENMSHVQSSSTTPAWTSTFWTVWLCLFFCITYKFISTGIERNLVDPFG</sequence>
<evidence type="ECO:0000313" key="3">
    <source>
        <dbReference type="EMBL" id="GFU09321.1"/>
    </source>
</evidence>
<dbReference type="FunFam" id="2.60.40.10:FF:000437">
    <property type="entry name" value="Beat-IIIc, isoform A"/>
    <property type="match status" value="1"/>
</dbReference>
<dbReference type="InterPro" id="IPR036179">
    <property type="entry name" value="Ig-like_dom_sf"/>
</dbReference>
<comment type="caution">
    <text evidence="3">The sequence shown here is derived from an EMBL/GenBank/DDBJ whole genome shotgun (WGS) entry which is preliminary data.</text>
</comment>
<protein>
    <recommendedName>
        <fullName evidence="2">Ig-like domain-containing protein</fullName>
    </recommendedName>
</protein>
<evidence type="ECO:0000259" key="2">
    <source>
        <dbReference type="PROSITE" id="PS50835"/>
    </source>
</evidence>
<dbReference type="Pfam" id="PF08205">
    <property type="entry name" value="C2-set_2"/>
    <property type="match status" value="1"/>
</dbReference>
<reference evidence="3" key="1">
    <citation type="submission" date="2020-08" db="EMBL/GenBank/DDBJ databases">
        <title>Multicomponent nature underlies the extraordinary mechanical properties of spider dragline silk.</title>
        <authorList>
            <person name="Kono N."/>
            <person name="Nakamura H."/>
            <person name="Mori M."/>
            <person name="Yoshida Y."/>
            <person name="Ohtoshi R."/>
            <person name="Malay A.D."/>
            <person name="Moran D.A.P."/>
            <person name="Tomita M."/>
            <person name="Numata K."/>
            <person name="Arakawa K."/>
        </authorList>
    </citation>
    <scope>NUCLEOTIDE SEQUENCE</scope>
</reference>
<dbReference type="Proteomes" id="UP000887013">
    <property type="component" value="Unassembled WGS sequence"/>
</dbReference>
<keyword evidence="4" id="KW-1185">Reference proteome</keyword>
<organism evidence="3 4">
    <name type="scientific">Nephila pilipes</name>
    <name type="common">Giant wood spider</name>
    <name type="synonym">Nephila maculata</name>
    <dbReference type="NCBI Taxonomy" id="299642"/>
    <lineage>
        <taxon>Eukaryota</taxon>
        <taxon>Metazoa</taxon>
        <taxon>Ecdysozoa</taxon>
        <taxon>Arthropoda</taxon>
        <taxon>Chelicerata</taxon>
        <taxon>Arachnida</taxon>
        <taxon>Araneae</taxon>
        <taxon>Araneomorphae</taxon>
        <taxon>Entelegynae</taxon>
        <taxon>Araneoidea</taxon>
        <taxon>Nephilidae</taxon>
        <taxon>Nephila</taxon>
    </lineage>
</organism>
<dbReference type="Gene3D" id="2.60.40.10">
    <property type="entry name" value="Immunoglobulins"/>
    <property type="match status" value="2"/>
</dbReference>
<dbReference type="PANTHER" id="PTHR21261">
    <property type="entry name" value="BEAT PROTEIN"/>
    <property type="match status" value="1"/>
</dbReference>
<dbReference type="CDD" id="cd00096">
    <property type="entry name" value="Ig"/>
    <property type="match status" value="1"/>
</dbReference>
<dbReference type="PROSITE" id="PS50835">
    <property type="entry name" value="IG_LIKE"/>
    <property type="match status" value="2"/>
</dbReference>
<feature type="domain" description="Ig-like" evidence="2">
    <location>
        <begin position="14"/>
        <end position="129"/>
    </location>
</feature>
<dbReference type="EMBL" id="BMAW01124729">
    <property type="protein sequence ID" value="GFU09321.1"/>
    <property type="molecule type" value="Genomic_DNA"/>
</dbReference>